<dbReference type="GO" id="GO:0006412">
    <property type="term" value="P:translation"/>
    <property type="evidence" value="ECO:0007669"/>
    <property type="project" value="UniProtKB-UniRule"/>
</dbReference>
<dbReference type="InterPro" id="IPR000120">
    <property type="entry name" value="Amidase"/>
</dbReference>
<protein>
    <recommendedName>
        <fullName evidence="7">Glutamyl-tRNA(Gln) amidotransferase subunit A</fullName>
        <shortName evidence="7">Glu-ADT subunit A</shortName>
        <ecNumber evidence="7">6.3.5.7</ecNumber>
    </recommendedName>
</protein>
<dbReference type="PANTHER" id="PTHR11895:SF7">
    <property type="entry name" value="GLUTAMYL-TRNA(GLN) AMIDOTRANSFERASE SUBUNIT A, MITOCHONDRIAL"/>
    <property type="match status" value="1"/>
</dbReference>
<evidence type="ECO:0000313" key="12">
    <source>
        <dbReference type="Proteomes" id="UP000091929"/>
    </source>
</evidence>
<evidence type="ECO:0000256" key="2">
    <source>
        <dbReference type="ARBA" id="ARBA00022598"/>
    </source>
</evidence>
<keyword evidence="2 7" id="KW-0436">Ligase</keyword>
<evidence type="ECO:0000313" key="13">
    <source>
        <dbReference type="Proteomes" id="UP000092401"/>
    </source>
</evidence>
<evidence type="ECO:0000259" key="8">
    <source>
        <dbReference type="Pfam" id="PF01425"/>
    </source>
</evidence>
<dbReference type="GO" id="GO:0030956">
    <property type="term" value="C:glutamyl-tRNA(Gln) amidotransferase complex"/>
    <property type="evidence" value="ECO:0007669"/>
    <property type="project" value="InterPro"/>
</dbReference>
<feature type="active site" description="Acyl-ester intermediate" evidence="7">
    <location>
        <position position="170"/>
    </location>
</feature>
<comment type="catalytic activity">
    <reaction evidence="6 7">
        <text>L-glutamyl-tRNA(Gln) + L-glutamine + ATP + H2O = L-glutaminyl-tRNA(Gln) + L-glutamate + ADP + phosphate + H(+)</text>
        <dbReference type="Rhea" id="RHEA:17521"/>
        <dbReference type="Rhea" id="RHEA-COMP:9681"/>
        <dbReference type="Rhea" id="RHEA-COMP:9684"/>
        <dbReference type="ChEBI" id="CHEBI:15377"/>
        <dbReference type="ChEBI" id="CHEBI:15378"/>
        <dbReference type="ChEBI" id="CHEBI:29985"/>
        <dbReference type="ChEBI" id="CHEBI:30616"/>
        <dbReference type="ChEBI" id="CHEBI:43474"/>
        <dbReference type="ChEBI" id="CHEBI:58359"/>
        <dbReference type="ChEBI" id="CHEBI:78520"/>
        <dbReference type="ChEBI" id="CHEBI:78521"/>
        <dbReference type="ChEBI" id="CHEBI:456216"/>
        <dbReference type="EC" id="6.3.5.7"/>
    </reaction>
</comment>
<accession>A0A150IRU2</accession>
<evidence type="ECO:0000313" key="10">
    <source>
        <dbReference type="EMBL" id="KYC47687.1"/>
    </source>
</evidence>
<comment type="function">
    <text evidence="7">Allows the formation of correctly charged Gln-tRNA(Gln) through the transamidation of misacylated Glu-tRNA(Gln) in organisms which lack glutaminyl-tRNA synthetase. The reaction takes place in the presence of glutamine and ATP through an activated gamma-phospho-Glu-tRNA(Gln).</text>
</comment>
<keyword evidence="11" id="KW-0378">Hydrolase</keyword>
<dbReference type="PATRIC" id="fig|1706438.3.peg.934"/>
<dbReference type="Proteomes" id="UP000091929">
    <property type="component" value="Unassembled WGS sequence"/>
</dbReference>
<keyword evidence="5 7" id="KW-0648">Protein biosynthesis</keyword>
<dbReference type="PATRIC" id="fig|1706437.3.peg.943"/>
<dbReference type="GO" id="GO:0005524">
    <property type="term" value="F:ATP binding"/>
    <property type="evidence" value="ECO:0007669"/>
    <property type="project" value="UniProtKB-KW"/>
</dbReference>
<reference evidence="12 13" key="1">
    <citation type="journal article" date="2016" name="ISME J.">
        <title>Chasing the elusive Euryarchaeota class WSA2: genomes reveal a uniquely fastidious methyl-reducing methanogen.</title>
        <authorList>
            <person name="Nobu M.K."/>
            <person name="Narihiro T."/>
            <person name="Kuroda K."/>
            <person name="Mei R."/>
            <person name="Liu W.T."/>
        </authorList>
    </citation>
    <scope>NUCLEOTIDE SEQUENCE [LARGE SCALE GENOMIC DNA]</scope>
    <source>
        <strain evidence="9">B03fssc0709_Meth_Bin005</strain>
        <strain evidence="10">B15fssc0709_Meth_Bin003</strain>
        <strain evidence="11">BMIXfssc0709_Meth_Bin006</strain>
    </source>
</reference>
<dbReference type="EMBL" id="LNGF01000018">
    <property type="protein sequence ID" value="KYC47687.1"/>
    <property type="molecule type" value="Genomic_DNA"/>
</dbReference>
<sequence>MFTKDLIEDLSSNSLEEHIHKKIEEIQKKDKEINSFITLNIEDAQNSSKEIQKKIDKGIQGKLSGLAISIKDNIAVSKLRMTCGSKVLENYIAPYDATIINSIKKEDGIIIGKCNMDEFACGSDGTSSYFGPTKNPRNIDYVPGGSSSGSAASLAAGFTDLSIGSDTGGSIRCPASFCGVYGFKPSYGLVSRYGLSDMAMSLEGPGPFAKDTYGIALLLDIISGKDPRDTVTVESSKSYTKTVENFKDQDIKNLKIAYAKEFFEGVDEKIKNIILDKISKLESEGAKIEEVSLPNIKYAIPIYYLVVFSEFSSAMSKFDGFKYGHYVGGQDIVEAVSNTRETSMGIEVKRRVLLGTFITMEEFRGRWYTKALKARSAIKEDFKRIFNSYDLLIGPTMPTLPWKIGERISDPLSMYSSDILTVSANLAGICASSQPVGEAKGLPVGLQLHADSLCESKLLKGMRAVELACGGI</sequence>
<dbReference type="HAMAP" id="MF_00120">
    <property type="entry name" value="GatA"/>
    <property type="match status" value="1"/>
</dbReference>
<dbReference type="EMBL" id="LNGE01000015">
    <property type="protein sequence ID" value="KYC45593.1"/>
    <property type="molecule type" value="Genomic_DNA"/>
</dbReference>
<comment type="caution">
    <text evidence="11">The sequence shown here is derived from an EMBL/GenBank/DDBJ whole genome shotgun (WGS) entry which is preliminary data.</text>
</comment>
<dbReference type="EC" id="6.3.5.7" evidence="7"/>
<dbReference type="SUPFAM" id="SSF75304">
    <property type="entry name" value="Amidase signature (AS) enzymes"/>
    <property type="match status" value="1"/>
</dbReference>
<feature type="active site" description="Charge relay system" evidence="7">
    <location>
        <position position="146"/>
    </location>
</feature>
<dbReference type="NCBIfam" id="TIGR00132">
    <property type="entry name" value="gatA"/>
    <property type="match status" value="1"/>
</dbReference>
<name>A0A150IZA9_9EURY</name>
<accession>A0A150IKR1</accession>
<evidence type="ECO:0000313" key="11">
    <source>
        <dbReference type="EMBL" id="KYC50307.1"/>
    </source>
</evidence>
<gene>
    <name evidence="7" type="primary">gatA</name>
    <name evidence="9" type="ORF">APG10_00739</name>
    <name evidence="10" type="ORF">APG11_00933</name>
    <name evidence="11" type="ORF">APG12_00925</name>
</gene>
<evidence type="ECO:0000313" key="9">
    <source>
        <dbReference type="EMBL" id="KYC45593.1"/>
    </source>
</evidence>
<evidence type="ECO:0000313" key="14">
    <source>
        <dbReference type="Proteomes" id="UP000092403"/>
    </source>
</evidence>
<dbReference type="Proteomes" id="UP000092401">
    <property type="component" value="Unassembled WGS sequence"/>
</dbReference>
<proteinExistence type="inferred from homology"/>
<feature type="domain" description="Amidase" evidence="8">
    <location>
        <begin position="21"/>
        <end position="459"/>
    </location>
</feature>
<comment type="subunit">
    <text evidence="7">Heterotrimer of A, B and C subunits.</text>
</comment>
<accession>A0A150IZA9</accession>
<keyword evidence="3 7" id="KW-0547">Nucleotide-binding</keyword>
<dbReference type="Proteomes" id="UP000092403">
    <property type="component" value="Unassembled WGS sequence"/>
</dbReference>
<dbReference type="Gene3D" id="3.90.1300.10">
    <property type="entry name" value="Amidase signature (AS) domain"/>
    <property type="match status" value="1"/>
</dbReference>
<dbReference type="InterPro" id="IPR020556">
    <property type="entry name" value="Amidase_CS"/>
</dbReference>
<evidence type="ECO:0000256" key="6">
    <source>
        <dbReference type="ARBA" id="ARBA00047407"/>
    </source>
</evidence>
<organism evidence="11 14">
    <name type="scientific">Candidatus Methanofastidiosum methylothiophilum</name>
    <dbReference type="NCBI Taxonomy" id="1705564"/>
    <lineage>
        <taxon>Archaea</taxon>
        <taxon>Methanobacteriati</taxon>
        <taxon>Methanobacteriota</taxon>
        <taxon>Stenosarchaea group</taxon>
        <taxon>Candidatus Methanofastidiosia</taxon>
        <taxon>Candidatus Methanofastidiosales</taxon>
        <taxon>Candidatus Methanofastidiosaceae</taxon>
        <taxon>Candidatus Methanofastidiosum</taxon>
    </lineage>
</organism>
<dbReference type="InterPro" id="IPR036928">
    <property type="entry name" value="AS_sf"/>
</dbReference>
<dbReference type="PROSITE" id="PS00571">
    <property type="entry name" value="AMIDASES"/>
    <property type="match status" value="1"/>
</dbReference>
<dbReference type="InterPro" id="IPR004412">
    <property type="entry name" value="GatA"/>
</dbReference>
<dbReference type="AlphaFoldDB" id="A0A150IZA9"/>
<feature type="active site" description="Charge relay system" evidence="7">
    <location>
        <position position="71"/>
    </location>
</feature>
<comment type="similarity">
    <text evidence="1 7">Belongs to the amidase family. GatA subfamily.</text>
</comment>
<keyword evidence="4 7" id="KW-0067">ATP-binding</keyword>
<evidence type="ECO:0000256" key="1">
    <source>
        <dbReference type="ARBA" id="ARBA00008069"/>
    </source>
</evidence>
<dbReference type="InterPro" id="IPR023631">
    <property type="entry name" value="Amidase_dom"/>
</dbReference>
<evidence type="ECO:0000256" key="5">
    <source>
        <dbReference type="ARBA" id="ARBA00022917"/>
    </source>
</evidence>
<evidence type="ECO:0000256" key="7">
    <source>
        <dbReference type="HAMAP-Rule" id="MF_00120"/>
    </source>
</evidence>
<evidence type="ECO:0000256" key="4">
    <source>
        <dbReference type="ARBA" id="ARBA00022840"/>
    </source>
</evidence>
<evidence type="ECO:0000256" key="3">
    <source>
        <dbReference type="ARBA" id="ARBA00022741"/>
    </source>
</evidence>
<dbReference type="PANTHER" id="PTHR11895">
    <property type="entry name" value="TRANSAMIDASE"/>
    <property type="match status" value="1"/>
</dbReference>
<dbReference type="Pfam" id="PF01425">
    <property type="entry name" value="Amidase"/>
    <property type="match status" value="1"/>
</dbReference>
<dbReference type="EMBL" id="LNJC01000016">
    <property type="protein sequence ID" value="KYC50307.1"/>
    <property type="molecule type" value="Genomic_DNA"/>
</dbReference>
<dbReference type="GO" id="GO:0050567">
    <property type="term" value="F:glutaminyl-tRNA synthase (glutamine-hydrolyzing) activity"/>
    <property type="evidence" value="ECO:0007669"/>
    <property type="project" value="UniProtKB-UniRule"/>
</dbReference>
<dbReference type="GO" id="GO:0016787">
    <property type="term" value="F:hydrolase activity"/>
    <property type="evidence" value="ECO:0007669"/>
    <property type="project" value="UniProtKB-KW"/>
</dbReference>
<dbReference type="PATRIC" id="fig|1706436.3.peg.746"/>